<evidence type="ECO:0008006" key="4">
    <source>
        <dbReference type="Google" id="ProtNLM"/>
    </source>
</evidence>
<feature type="chain" id="PRO_5036491114" description="Secreted protein" evidence="1">
    <location>
        <begin position="26"/>
        <end position="96"/>
    </location>
</feature>
<sequence length="96" mass="11067">MSIAPWTSASVLCCYSLHWMFGLKAWSHQSLNELHQVYLNRYNSGAIGLNVGHFRCCRDPTKETWKYCTSIAVVCLHKLVLELHQVYMKHCIPANL</sequence>
<organism evidence="2 3">
    <name type="scientific">Trichonephila clavata</name>
    <name type="common">Joro spider</name>
    <name type="synonym">Nephila clavata</name>
    <dbReference type="NCBI Taxonomy" id="2740835"/>
    <lineage>
        <taxon>Eukaryota</taxon>
        <taxon>Metazoa</taxon>
        <taxon>Ecdysozoa</taxon>
        <taxon>Arthropoda</taxon>
        <taxon>Chelicerata</taxon>
        <taxon>Arachnida</taxon>
        <taxon>Araneae</taxon>
        <taxon>Araneomorphae</taxon>
        <taxon>Entelegynae</taxon>
        <taxon>Araneoidea</taxon>
        <taxon>Nephilidae</taxon>
        <taxon>Trichonephila</taxon>
    </lineage>
</organism>
<dbReference type="AlphaFoldDB" id="A0A8X6LEQ9"/>
<evidence type="ECO:0000256" key="1">
    <source>
        <dbReference type="SAM" id="SignalP"/>
    </source>
</evidence>
<comment type="caution">
    <text evidence="2">The sequence shown here is derived from an EMBL/GenBank/DDBJ whole genome shotgun (WGS) entry which is preliminary data.</text>
</comment>
<keyword evidence="3" id="KW-1185">Reference proteome</keyword>
<dbReference type="Proteomes" id="UP000887116">
    <property type="component" value="Unassembled WGS sequence"/>
</dbReference>
<accession>A0A8X6LEQ9</accession>
<reference evidence="2" key="1">
    <citation type="submission" date="2020-07" db="EMBL/GenBank/DDBJ databases">
        <title>Multicomponent nature underlies the extraordinary mechanical properties of spider dragline silk.</title>
        <authorList>
            <person name="Kono N."/>
            <person name="Nakamura H."/>
            <person name="Mori M."/>
            <person name="Yoshida Y."/>
            <person name="Ohtoshi R."/>
            <person name="Malay A.D."/>
            <person name="Moran D.A.P."/>
            <person name="Tomita M."/>
            <person name="Numata K."/>
            <person name="Arakawa K."/>
        </authorList>
    </citation>
    <scope>NUCLEOTIDE SEQUENCE</scope>
</reference>
<evidence type="ECO:0000313" key="3">
    <source>
        <dbReference type="Proteomes" id="UP000887116"/>
    </source>
</evidence>
<dbReference type="EMBL" id="BMAO01026273">
    <property type="protein sequence ID" value="GFR08111.1"/>
    <property type="molecule type" value="Genomic_DNA"/>
</dbReference>
<keyword evidence="1" id="KW-0732">Signal</keyword>
<protein>
    <recommendedName>
        <fullName evidence="4">Secreted protein</fullName>
    </recommendedName>
</protein>
<proteinExistence type="predicted"/>
<evidence type="ECO:0000313" key="2">
    <source>
        <dbReference type="EMBL" id="GFR08111.1"/>
    </source>
</evidence>
<gene>
    <name evidence="2" type="ORF">TNCT_192091</name>
</gene>
<feature type="signal peptide" evidence="1">
    <location>
        <begin position="1"/>
        <end position="25"/>
    </location>
</feature>
<name>A0A8X6LEQ9_TRICU</name>